<dbReference type="EMBL" id="LVYV01000045">
    <property type="protein sequence ID" value="KZD21546.1"/>
    <property type="molecule type" value="Genomic_DNA"/>
</dbReference>
<evidence type="ECO:0000256" key="1">
    <source>
        <dbReference type="SAM" id="SignalP"/>
    </source>
</evidence>
<feature type="chain" id="PRO_5007847742" description="Alkaline proteinase inhibitor/ Outer membrane lipoprotein Omp19 domain-containing protein" evidence="1">
    <location>
        <begin position="28"/>
        <end position="162"/>
    </location>
</feature>
<dbReference type="STRING" id="943830.A4A58_14450"/>
<evidence type="ECO:0008006" key="4">
    <source>
        <dbReference type="Google" id="ProtNLM"/>
    </source>
</evidence>
<proteinExistence type="predicted"/>
<keyword evidence="1" id="KW-0732">Signal</keyword>
<dbReference type="OrthoDB" id="8137995at2"/>
<dbReference type="Proteomes" id="UP000076574">
    <property type="component" value="Unassembled WGS sequence"/>
</dbReference>
<dbReference type="AlphaFoldDB" id="A0A163XXX9"/>
<keyword evidence="3" id="KW-1185">Reference proteome</keyword>
<evidence type="ECO:0000313" key="2">
    <source>
        <dbReference type="EMBL" id="KZD21546.1"/>
    </source>
</evidence>
<evidence type="ECO:0000313" key="3">
    <source>
        <dbReference type="Proteomes" id="UP000076574"/>
    </source>
</evidence>
<gene>
    <name evidence="2" type="ORF">A4A58_14450</name>
</gene>
<comment type="caution">
    <text evidence="2">The sequence shown here is derived from an EMBL/GenBank/DDBJ whole genome shotgun (WGS) entry which is preliminary data.</text>
</comment>
<sequence length="162" mass="16894">MLRKIVSSRRIALVSILLVAASGSAAAQSLPFTGLTGSWAGAGAISLSDGSKERLRCKATYQVSNGERRLLQSLRCASDSYRFDLNSDVVSQDGTIAGSWSETSRGISGSIAGRESGGLISAVIDAPGFSASLSLSTRGNKQSFSISSEGDIRNVTINMSRN</sequence>
<accession>A0A163XXX9</accession>
<organism evidence="2 3">
    <name type="scientific">Tardiphaga robiniae</name>
    <dbReference type="NCBI Taxonomy" id="943830"/>
    <lineage>
        <taxon>Bacteria</taxon>
        <taxon>Pseudomonadati</taxon>
        <taxon>Pseudomonadota</taxon>
        <taxon>Alphaproteobacteria</taxon>
        <taxon>Hyphomicrobiales</taxon>
        <taxon>Nitrobacteraceae</taxon>
        <taxon>Tardiphaga</taxon>
    </lineage>
</organism>
<reference evidence="2 3" key="1">
    <citation type="submission" date="2016-03" db="EMBL/GenBank/DDBJ databases">
        <title>Microsymbionts genomes from the relict species Vavilovia formosa (Stev.) Fed.</title>
        <authorList>
            <person name="Kopat V."/>
            <person name="Chirak E."/>
            <person name="Kimeklis A."/>
            <person name="Andronov E."/>
        </authorList>
    </citation>
    <scope>NUCLEOTIDE SEQUENCE [LARGE SCALE GENOMIC DNA]</scope>
    <source>
        <strain evidence="2 3">Vaf07</strain>
    </source>
</reference>
<protein>
    <recommendedName>
        <fullName evidence="4">Alkaline proteinase inhibitor/ Outer membrane lipoprotein Omp19 domain-containing protein</fullName>
    </recommendedName>
</protein>
<name>A0A163XXX9_9BRAD</name>
<feature type="signal peptide" evidence="1">
    <location>
        <begin position="1"/>
        <end position="27"/>
    </location>
</feature>